<accession>A0A1G8ZMU4</accession>
<dbReference type="RefSeq" id="WP_091468986.1">
    <property type="nucleotide sequence ID" value="NZ_FNFX01000001.1"/>
</dbReference>
<feature type="transmembrane region" description="Helical" evidence="1">
    <location>
        <begin position="150"/>
        <end position="169"/>
    </location>
</feature>
<gene>
    <name evidence="2" type="ORF">SAMN05192566_0370</name>
</gene>
<dbReference type="AlphaFoldDB" id="A0A1G8ZMU4"/>
<feature type="transmembrane region" description="Helical" evidence="1">
    <location>
        <begin position="29"/>
        <end position="48"/>
    </location>
</feature>
<feature type="transmembrane region" description="Helical" evidence="1">
    <location>
        <begin position="60"/>
        <end position="84"/>
    </location>
</feature>
<feature type="transmembrane region" description="Helical" evidence="1">
    <location>
        <begin position="204"/>
        <end position="223"/>
    </location>
</feature>
<evidence type="ECO:0000256" key="1">
    <source>
        <dbReference type="SAM" id="Phobius"/>
    </source>
</evidence>
<reference evidence="3" key="1">
    <citation type="submission" date="2016-10" db="EMBL/GenBank/DDBJ databases">
        <authorList>
            <person name="Varghese N."/>
            <person name="Submissions S."/>
        </authorList>
    </citation>
    <scope>NUCLEOTIDE SEQUENCE [LARGE SCALE GENOMIC DNA]</scope>
    <source>
        <strain evidence="3">CBMB127</strain>
    </source>
</reference>
<proteinExistence type="predicted"/>
<keyword evidence="1" id="KW-0812">Transmembrane</keyword>
<keyword evidence="1" id="KW-1133">Transmembrane helix</keyword>
<dbReference type="Proteomes" id="UP000198629">
    <property type="component" value="Unassembled WGS sequence"/>
</dbReference>
<feature type="transmembrane region" description="Helical" evidence="1">
    <location>
        <begin position="230"/>
        <end position="248"/>
    </location>
</feature>
<dbReference type="EMBL" id="FNFX01000001">
    <property type="protein sequence ID" value="SDK15470.1"/>
    <property type="molecule type" value="Genomic_DNA"/>
</dbReference>
<name>A0A1G8ZMU4_9PROT</name>
<feature type="transmembrane region" description="Helical" evidence="1">
    <location>
        <begin position="7"/>
        <end position="23"/>
    </location>
</feature>
<feature type="transmembrane region" description="Helical" evidence="1">
    <location>
        <begin position="254"/>
        <end position="275"/>
    </location>
</feature>
<evidence type="ECO:0000313" key="3">
    <source>
        <dbReference type="Proteomes" id="UP000198629"/>
    </source>
</evidence>
<dbReference type="STRING" id="492660.SAMN05192566_0370"/>
<sequence>MTQTQKFDIATYVLMAVLMWLILKVQLLPALLVGLLVFELIHVIAPLIARKMPGKYAKWLAVVLLATLVIGMLVGIGMAIVTLIRSDSGGLTMLFDQLARIIEDSRQVLPVWLNERLPDDAITLQHRVIEWLRTHSADWQLLGKEAGHHLAHMLIGMVIGAMVALHDVQNKSNPRPLAQSLLQRITLFAQAFKNIVFAQVKISLVNASLTAVYLIIILPLCGVHLPFTKTMIVITFLVGLLPVIGNLISNTVIVIVSISHSFLIAIGSLLFLIVIHKLEYFLNARIVGHQIRAHAWELLVAMLLMEAAFGLPGIVAAPVYYAYIKSECCARDWV</sequence>
<keyword evidence="3" id="KW-1185">Reference proteome</keyword>
<keyword evidence="1" id="KW-0472">Membrane</keyword>
<evidence type="ECO:0000313" key="2">
    <source>
        <dbReference type="EMBL" id="SDK15470.1"/>
    </source>
</evidence>
<protein>
    <submittedName>
        <fullName evidence="2">Predicted PurR-regulated permease PerM</fullName>
    </submittedName>
</protein>
<organism evidence="2 3">
    <name type="scientific">Methylophilus rhizosphaerae</name>
    <dbReference type="NCBI Taxonomy" id="492660"/>
    <lineage>
        <taxon>Bacteria</taxon>
        <taxon>Pseudomonadati</taxon>
        <taxon>Pseudomonadota</taxon>
        <taxon>Betaproteobacteria</taxon>
        <taxon>Nitrosomonadales</taxon>
        <taxon>Methylophilaceae</taxon>
        <taxon>Methylophilus</taxon>
    </lineage>
</organism>
<feature type="transmembrane region" description="Helical" evidence="1">
    <location>
        <begin position="296"/>
        <end position="321"/>
    </location>
</feature>
<dbReference type="OrthoDB" id="8113193at2"/>